<dbReference type="Gene3D" id="3.30.2350.10">
    <property type="entry name" value="Pseudouridine synthase"/>
    <property type="match status" value="1"/>
</dbReference>
<proteinExistence type="predicted"/>
<evidence type="ECO:0000313" key="2">
    <source>
        <dbReference type="Proteomes" id="UP001497497"/>
    </source>
</evidence>
<dbReference type="GO" id="GO:0003723">
    <property type="term" value="F:RNA binding"/>
    <property type="evidence" value="ECO:0007669"/>
    <property type="project" value="InterPro"/>
</dbReference>
<sequence>MKLQMRRLVGDAFRLKELVARTRKCYEKYASYGTIASKGDIPCDDLHSCNSEPHTNKQTISPDDIYSKIIFASDNIVAINKPCGISVYGKRQASTSDVGEESNKLSSTIHQYLPYLSQKLQCPEIEVGLSLKSFYSGVMLLCKSQETKKKFEKCIACAAAQKEPFMSYLVITLGVPVCPHNVPLEAYISREFLHNRELSTVSPKDIHSARKEGSMILVNFSVKPLVVNKDTATSLVEVSINKDRWEAVEVLMSHYLSPVLGDHIYSSRTYSVMGVPFSASPYSVPPSTQKVPPQILEALAHNGHFSKDEPLPLFMHRYKVTLKRFPVKKSPPLVITGAPQKEYMHALRCLGLYDPSMFL</sequence>
<accession>A0AAV2HMB9</accession>
<dbReference type="AlphaFoldDB" id="A0AAV2HMB9"/>
<dbReference type="GO" id="GO:0009982">
    <property type="term" value="F:pseudouridine synthase activity"/>
    <property type="evidence" value="ECO:0007669"/>
    <property type="project" value="InterPro"/>
</dbReference>
<dbReference type="EMBL" id="CAXITT010000175">
    <property type="protein sequence ID" value="CAL1534533.1"/>
    <property type="molecule type" value="Genomic_DNA"/>
</dbReference>
<keyword evidence="2" id="KW-1185">Reference proteome</keyword>
<dbReference type="InterPro" id="IPR020103">
    <property type="entry name" value="PsdUridine_synth_cat_dom_sf"/>
</dbReference>
<comment type="caution">
    <text evidence="1">The sequence shown here is derived from an EMBL/GenBank/DDBJ whole genome shotgun (WGS) entry which is preliminary data.</text>
</comment>
<evidence type="ECO:0000313" key="1">
    <source>
        <dbReference type="EMBL" id="CAL1534533.1"/>
    </source>
</evidence>
<organism evidence="1 2">
    <name type="scientific">Lymnaea stagnalis</name>
    <name type="common">Great pond snail</name>
    <name type="synonym">Helix stagnalis</name>
    <dbReference type="NCBI Taxonomy" id="6523"/>
    <lineage>
        <taxon>Eukaryota</taxon>
        <taxon>Metazoa</taxon>
        <taxon>Spiralia</taxon>
        <taxon>Lophotrochozoa</taxon>
        <taxon>Mollusca</taxon>
        <taxon>Gastropoda</taxon>
        <taxon>Heterobranchia</taxon>
        <taxon>Euthyneura</taxon>
        <taxon>Panpulmonata</taxon>
        <taxon>Hygrophila</taxon>
        <taxon>Lymnaeoidea</taxon>
        <taxon>Lymnaeidae</taxon>
        <taxon>Lymnaea</taxon>
    </lineage>
</organism>
<evidence type="ECO:0008006" key="3">
    <source>
        <dbReference type="Google" id="ProtNLM"/>
    </source>
</evidence>
<dbReference type="GO" id="GO:0001522">
    <property type="term" value="P:pseudouridine synthesis"/>
    <property type="evidence" value="ECO:0007669"/>
    <property type="project" value="InterPro"/>
</dbReference>
<name>A0AAV2HMB9_LYMST</name>
<gene>
    <name evidence="1" type="ORF">GSLYS_00008493001</name>
</gene>
<dbReference type="SUPFAM" id="SSF55120">
    <property type="entry name" value="Pseudouridine synthase"/>
    <property type="match status" value="1"/>
</dbReference>
<dbReference type="Proteomes" id="UP001497497">
    <property type="component" value="Unassembled WGS sequence"/>
</dbReference>
<reference evidence="1 2" key="1">
    <citation type="submission" date="2024-04" db="EMBL/GenBank/DDBJ databases">
        <authorList>
            <consortium name="Genoscope - CEA"/>
            <person name="William W."/>
        </authorList>
    </citation>
    <scope>NUCLEOTIDE SEQUENCE [LARGE SCALE GENOMIC DNA]</scope>
</reference>
<protein>
    <recommendedName>
        <fullName evidence="3">Pseudouridine synthase RsuA/RluA-like domain-containing protein</fullName>
    </recommendedName>
</protein>